<dbReference type="Proteomes" id="UP001209701">
    <property type="component" value="Unassembled WGS sequence"/>
</dbReference>
<proteinExistence type="predicted"/>
<dbReference type="RefSeq" id="WP_263572627.1">
    <property type="nucleotide sequence ID" value="NZ_JAJIRN010000008.1"/>
</dbReference>
<evidence type="ECO:0000313" key="4">
    <source>
        <dbReference type="Proteomes" id="UP001209701"/>
    </source>
</evidence>
<keyword evidence="4" id="KW-1185">Reference proteome</keyword>
<feature type="compositionally biased region" description="Pro residues" evidence="1">
    <location>
        <begin position="111"/>
        <end position="125"/>
    </location>
</feature>
<dbReference type="Pfam" id="PF11906">
    <property type="entry name" value="DUF3426"/>
    <property type="match status" value="1"/>
</dbReference>
<organism evidence="3 4">
    <name type="scientific">Roseateles oligotrophus</name>
    <dbReference type="NCBI Taxonomy" id="1769250"/>
    <lineage>
        <taxon>Bacteria</taxon>
        <taxon>Pseudomonadati</taxon>
        <taxon>Pseudomonadota</taxon>
        <taxon>Betaproteobacteria</taxon>
        <taxon>Burkholderiales</taxon>
        <taxon>Sphaerotilaceae</taxon>
        <taxon>Roseateles</taxon>
    </lineage>
</organism>
<dbReference type="EMBL" id="JAJIRN010000008">
    <property type="protein sequence ID" value="MCV2370041.1"/>
    <property type="molecule type" value="Genomic_DNA"/>
</dbReference>
<dbReference type="NCBIfam" id="TIGR02098">
    <property type="entry name" value="MJ0042_CXXC"/>
    <property type="match status" value="1"/>
</dbReference>
<sequence>MSLATRCSACGTIFRVVEDQLRVSDGWVRCGRCAEVFDARAQLFDIDREAPPPWPAKVEPYSREPATPSGHEPAEDNWAPTPAVAASPVGAPFAGENEAASASESGYEAEPSPPPWPQEPPPSEPRPSRFGASQAARAKEPALDEEAEQELASVQDSRFDSRLEPRWSDEQGTATSQTSTPTQAPALPTNSIEPPAADEDFGPDMSGRPDVLMDERLAKISAQAQSELHQSAGTSDAALPEFLRTHPSKTRWQRPAARIALSLSALFLLSTLMLQAGLQFRDTLAALRPNLRPTLQAVCKIAGCEIKPRRYIEGLGVESSALNQAGSGNHYQLVIGLRNKTNTEVATPWIDLSLTDSAGALVARRVLGPADFKTDKLALPAASELALQTMLSTGDARVSGYSVEIFYP</sequence>
<comment type="caution">
    <text evidence="3">The sequence shown here is derived from an EMBL/GenBank/DDBJ whole genome shotgun (WGS) entry which is preliminary data.</text>
</comment>
<evidence type="ECO:0000259" key="2">
    <source>
        <dbReference type="Pfam" id="PF13719"/>
    </source>
</evidence>
<feature type="compositionally biased region" description="Low complexity" evidence="1">
    <location>
        <begin position="173"/>
        <end position="186"/>
    </location>
</feature>
<feature type="domain" description="Zinc finger/thioredoxin putative" evidence="2">
    <location>
        <begin position="3"/>
        <end position="39"/>
    </location>
</feature>
<evidence type="ECO:0000256" key="1">
    <source>
        <dbReference type="SAM" id="MobiDB-lite"/>
    </source>
</evidence>
<accession>A0ABT2YIZ1</accession>
<dbReference type="Pfam" id="PF13719">
    <property type="entry name" value="Zn_ribbon_5"/>
    <property type="match status" value="1"/>
</dbReference>
<feature type="compositionally biased region" description="Low complexity" evidence="1">
    <location>
        <begin position="98"/>
        <end position="110"/>
    </location>
</feature>
<protein>
    <submittedName>
        <fullName evidence="3">DUF3426 domain-containing protein</fullName>
    </submittedName>
</protein>
<feature type="compositionally biased region" description="Basic and acidic residues" evidence="1">
    <location>
        <begin position="157"/>
        <end position="169"/>
    </location>
</feature>
<evidence type="ECO:0000313" key="3">
    <source>
        <dbReference type="EMBL" id="MCV2370041.1"/>
    </source>
</evidence>
<dbReference type="InterPro" id="IPR021834">
    <property type="entry name" value="DUF3426"/>
</dbReference>
<reference evidence="3 4" key="1">
    <citation type="submission" date="2021-11" db="EMBL/GenBank/DDBJ databases">
        <authorList>
            <person name="Liang Q."/>
            <person name="Mou H."/>
            <person name="Liu Z."/>
        </authorList>
    </citation>
    <scope>NUCLEOTIDE SEQUENCE [LARGE SCALE GENOMIC DNA]</scope>
    <source>
        <strain evidence="3 4">CHU3</strain>
    </source>
</reference>
<feature type="region of interest" description="Disordered" evidence="1">
    <location>
        <begin position="48"/>
        <end position="209"/>
    </location>
</feature>
<dbReference type="InterPro" id="IPR011723">
    <property type="entry name" value="Znf/thioredoxin_put"/>
</dbReference>
<gene>
    <name evidence="3" type="ORF">LNV07_18315</name>
</gene>
<name>A0ABT2YIZ1_9BURK</name>